<reference evidence="2" key="1">
    <citation type="journal article" date="2020" name="Nature">
        <title>Giant virus diversity and host interactions through global metagenomics.</title>
        <authorList>
            <person name="Schulz F."/>
            <person name="Roux S."/>
            <person name="Paez-Espino D."/>
            <person name="Jungbluth S."/>
            <person name="Walsh D.A."/>
            <person name="Denef V.J."/>
            <person name="McMahon K.D."/>
            <person name="Konstantinidis K.T."/>
            <person name="Eloe-Fadrosh E.A."/>
            <person name="Kyrpides N.C."/>
            <person name="Woyke T."/>
        </authorList>
    </citation>
    <scope>NUCLEOTIDE SEQUENCE</scope>
    <source>
        <strain evidence="2">GVMAG-S-3300013006-158</strain>
    </source>
</reference>
<accession>A0A6C0KNM8</accession>
<protein>
    <submittedName>
        <fullName evidence="2">Uncharacterized protein</fullName>
    </submittedName>
</protein>
<name>A0A6C0KNM8_9ZZZZ</name>
<dbReference type="AlphaFoldDB" id="A0A6C0KNM8"/>
<sequence length="111" mass="12565">MSHDVKHYELKHIRGIPYYLDGTTVRIFELDGGKPSAECVAIGTYDAATDSITYLANWRELTQSRLDAFRASLSPQERDTLRETIDKPQKQRKATRNPRKPSVRAKSAAST</sequence>
<feature type="compositionally biased region" description="Basic and acidic residues" evidence="1">
    <location>
        <begin position="76"/>
        <end position="89"/>
    </location>
</feature>
<evidence type="ECO:0000256" key="1">
    <source>
        <dbReference type="SAM" id="MobiDB-lite"/>
    </source>
</evidence>
<proteinExistence type="predicted"/>
<evidence type="ECO:0000313" key="2">
    <source>
        <dbReference type="EMBL" id="QHU18883.1"/>
    </source>
</evidence>
<organism evidence="2">
    <name type="scientific">viral metagenome</name>
    <dbReference type="NCBI Taxonomy" id="1070528"/>
    <lineage>
        <taxon>unclassified sequences</taxon>
        <taxon>metagenomes</taxon>
        <taxon>organismal metagenomes</taxon>
    </lineage>
</organism>
<dbReference type="EMBL" id="MN740940">
    <property type="protein sequence ID" value="QHU18883.1"/>
    <property type="molecule type" value="Genomic_DNA"/>
</dbReference>
<feature type="region of interest" description="Disordered" evidence="1">
    <location>
        <begin position="72"/>
        <end position="111"/>
    </location>
</feature>
<feature type="compositionally biased region" description="Basic residues" evidence="1">
    <location>
        <begin position="90"/>
        <end position="103"/>
    </location>
</feature>